<dbReference type="InterPro" id="IPR001849">
    <property type="entry name" value="PH_domain"/>
</dbReference>
<accession>A0A7M5VAF8</accession>
<dbReference type="CDD" id="cd00821">
    <property type="entry name" value="PH"/>
    <property type="match status" value="1"/>
</dbReference>
<dbReference type="SMART" id="SM00233">
    <property type="entry name" value="PH"/>
    <property type="match status" value="1"/>
</dbReference>
<name>A0A7M5VAF8_9CNID</name>
<dbReference type="RefSeq" id="XP_066927805.1">
    <property type="nucleotide sequence ID" value="XM_067071704.1"/>
</dbReference>
<feature type="region of interest" description="Disordered" evidence="1">
    <location>
        <begin position="99"/>
        <end position="200"/>
    </location>
</feature>
<dbReference type="PANTHER" id="PTHR14336">
    <property type="entry name" value="TANDEM PH DOMAIN CONTAINING PROTEIN"/>
    <property type="match status" value="1"/>
</dbReference>
<feature type="compositionally biased region" description="Low complexity" evidence="1">
    <location>
        <begin position="108"/>
        <end position="123"/>
    </location>
</feature>
<dbReference type="AlphaFoldDB" id="A0A7M5VAF8"/>
<dbReference type="Pfam" id="PF00169">
    <property type="entry name" value="PH"/>
    <property type="match status" value="1"/>
</dbReference>
<dbReference type="Gene3D" id="2.30.29.30">
    <property type="entry name" value="Pleckstrin-homology domain (PH domain)/Phosphotyrosine-binding domain (PTB)"/>
    <property type="match status" value="1"/>
</dbReference>
<dbReference type="InterPro" id="IPR051707">
    <property type="entry name" value="PI-Interact_SigTrans_Reg"/>
</dbReference>
<dbReference type="InterPro" id="IPR011993">
    <property type="entry name" value="PH-like_dom_sf"/>
</dbReference>
<evidence type="ECO:0000313" key="3">
    <source>
        <dbReference type="EnsemblMetazoa" id="CLYHEMP012697.1"/>
    </source>
</evidence>
<feature type="compositionally biased region" description="Basic residues" evidence="1">
    <location>
        <begin position="137"/>
        <end position="150"/>
    </location>
</feature>
<dbReference type="OrthoDB" id="5958366at2759"/>
<evidence type="ECO:0000259" key="2">
    <source>
        <dbReference type="PROSITE" id="PS50003"/>
    </source>
</evidence>
<reference evidence="3" key="1">
    <citation type="submission" date="2021-01" db="UniProtKB">
        <authorList>
            <consortium name="EnsemblMetazoa"/>
        </authorList>
    </citation>
    <scope>IDENTIFICATION</scope>
</reference>
<evidence type="ECO:0000313" key="4">
    <source>
        <dbReference type="Proteomes" id="UP000594262"/>
    </source>
</evidence>
<dbReference type="SUPFAM" id="SSF50729">
    <property type="entry name" value="PH domain-like"/>
    <property type="match status" value="1"/>
</dbReference>
<feature type="domain" description="PH" evidence="2">
    <location>
        <begin position="5"/>
        <end position="102"/>
    </location>
</feature>
<organism evidence="3 4">
    <name type="scientific">Clytia hemisphaerica</name>
    <dbReference type="NCBI Taxonomy" id="252671"/>
    <lineage>
        <taxon>Eukaryota</taxon>
        <taxon>Metazoa</taxon>
        <taxon>Cnidaria</taxon>
        <taxon>Hydrozoa</taxon>
        <taxon>Hydroidolina</taxon>
        <taxon>Leptothecata</taxon>
        <taxon>Obeliida</taxon>
        <taxon>Clytiidae</taxon>
        <taxon>Clytia</taxon>
    </lineage>
</organism>
<sequence>MADAQFWKEGFLHKAGKHSFQGWRKRWFVLNSDALKYYNPGHEYNESTLLGVIQLIDIQSFVVLKSPKYAFEIVTKSRTYSMSAKSEMERDDWMITLRKASDEKRGMTTQRQSTVSSVSTGSTNSKAAEDNNVFKEKPKKKSSKKSKSKSLKSTSSEENVYASIPEANNTNDSEKQRASTIAEESLSSSTKEKVELKKRSSSVADTLTRANSALRKMSTATEDDTAVESIYQELDQELDNEVDSDESDIEGVDGAPTSCATPDLPLPFGGNQKYAFTEMKELFTDEQINEMMDIDLKKLSKQNKLSFDEKEEFPAFALLKSYAASLNK</sequence>
<dbReference type="FunFam" id="2.30.29.30:FF:000286">
    <property type="entry name" value="PH-protein kinase domain containing protein"/>
    <property type="match status" value="1"/>
</dbReference>
<protein>
    <recommendedName>
        <fullName evidence="2">PH domain-containing protein</fullName>
    </recommendedName>
</protein>
<feature type="compositionally biased region" description="Basic and acidic residues" evidence="1">
    <location>
        <begin position="127"/>
        <end position="136"/>
    </location>
</feature>
<dbReference type="EnsemblMetazoa" id="CLYHEMT012697.1">
    <property type="protein sequence ID" value="CLYHEMP012697.1"/>
    <property type="gene ID" value="CLYHEMG012697"/>
</dbReference>
<keyword evidence="4" id="KW-1185">Reference proteome</keyword>
<proteinExistence type="predicted"/>
<dbReference type="Proteomes" id="UP000594262">
    <property type="component" value="Unplaced"/>
</dbReference>
<dbReference type="GeneID" id="136815261"/>
<evidence type="ECO:0000256" key="1">
    <source>
        <dbReference type="SAM" id="MobiDB-lite"/>
    </source>
</evidence>
<dbReference type="PROSITE" id="PS50003">
    <property type="entry name" value="PH_DOMAIN"/>
    <property type="match status" value="1"/>
</dbReference>